<evidence type="ECO:0000256" key="1">
    <source>
        <dbReference type="ARBA" id="ARBA00022481"/>
    </source>
</evidence>
<evidence type="ECO:0000259" key="7">
    <source>
        <dbReference type="PROSITE" id="PS50846"/>
    </source>
</evidence>
<dbReference type="SUPFAM" id="SSF55008">
    <property type="entry name" value="HMA, heavy metal-associated domain"/>
    <property type="match status" value="1"/>
</dbReference>
<dbReference type="CDD" id="cd00371">
    <property type="entry name" value="HMA"/>
    <property type="match status" value="1"/>
</dbReference>
<keyword evidence="4" id="KW-0636">Prenylation</keyword>
<feature type="compositionally biased region" description="Low complexity" evidence="6">
    <location>
        <begin position="213"/>
        <end position="225"/>
    </location>
</feature>
<feature type="compositionally biased region" description="Basic and acidic residues" evidence="6">
    <location>
        <begin position="1"/>
        <end position="26"/>
    </location>
</feature>
<feature type="region of interest" description="Disordered" evidence="6">
    <location>
        <begin position="1"/>
        <end position="32"/>
    </location>
</feature>
<feature type="compositionally biased region" description="Gly residues" evidence="6">
    <location>
        <begin position="203"/>
        <end position="212"/>
    </location>
</feature>
<reference evidence="8 9" key="1">
    <citation type="journal article" date="2024" name="G3 (Bethesda)">
        <title>Genome assembly of Hibiscus sabdariffa L. provides insights into metabolisms of medicinal natural products.</title>
        <authorList>
            <person name="Kim T."/>
        </authorList>
    </citation>
    <scope>NUCLEOTIDE SEQUENCE [LARGE SCALE GENOMIC DNA]</scope>
    <source>
        <strain evidence="8">TK-2024</strain>
        <tissue evidence="8">Old leaves</tissue>
    </source>
</reference>
<feature type="compositionally biased region" description="Polar residues" evidence="6">
    <location>
        <begin position="182"/>
        <end position="193"/>
    </location>
</feature>
<sequence length="368" mass="39823">MATAEGKPEGKEEPKPQTKPESKEVEENQEPPLKYKAWVLKVSIHCEGCKRKVEKTLRNIEGVYEAYADLKQQKATVKANVHVNAETLIGKLVKKGRHAELWPEKSEPKEKKQGKPKNKDKQGGQSEEAKGKETVKNEVSVHQDDGPKSSENGGSSKVAEAKQNVTRDQGGEVKEPKPEVKQNVTGAAGNQSPVAEKKKSDGGDNGGAGGESEGNAAEKSGSGSNKNKKKGQKGNASVTDGDPHHGDATPATVGSQFKGHGPHGPVPMPSPSNHSPPRHHPMYEYPTYYHAPPVYLTSYNTAYPSSSYSASYYASGQPYSYAYMHPGHTSELPTSDTDTYTPYPSYSSHPSDSFEMFSDENPNACLIM</sequence>
<name>A0ABR2NNI0_9ROSI</name>
<dbReference type="PANTHER" id="PTHR45868">
    <property type="entry name" value="HEAVY METAL-ASSOCIATED ISOPRENYLATED PLANT PROTEIN 33-RELATED"/>
    <property type="match status" value="1"/>
</dbReference>
<gene>
    <name evidence="8" type="ORF">V6N11_000070</name>
</gene>
<protein>
    <recommendedName>
        <fullName evidence="7">HMA domain-containing protein</fullName>
    </recommendedName>
</protein>
<dbReference type="Proteomes" id="UP001396334">
    <property type="component" value="Unassembled WGS sequence"/>
</dbReference>
<feature type="domain" description="HMA" evidence="7">
    <location>
        <begin position="35"/>
        <end position="100"/>
    </location>
</feature>
<evidence type="ECO:0000256" key="4">
    <source>
        <dbReference type="ARBA" id="ARBA00023289"/>
    </source>
</evidence>
<proteinExistence type="inferred from homology"/>
<keyword evidence="9" id="KW-1185">Reference proteome</keyword>
<evidence type="ECO:0000313" key="8">
    <source>
        <dbReference type="EMBL" id="KAK8977743.1"/>
    </source>
</evidence>
<evidence type="ECO:0000313" key="9">
    <source>
        <dbReference type="Proteomes" id="UP001396334"/>
    </source>
</evidence>
<feature type="region of interest" description="Disordered" evidence="6">
    <location>
        <begin position="99"/>
        <end position="279"/>
    </location>
</feature>
<evidence type="ECO:0000256" key="2">
    <source>
        <dbReference type="ARBA" id="ARBA00022723"/>
    </source>
</evidence>
<keyword evidence="2" id="KW-0479">Metal-binding</keyword>
<evidence type="ECO:0000256" key="3">
    <source>
        <dbReference type="ARBA" id="ARBA00023288"/>
    </source>
</evidence>
<accession>A0ABR2NNI0</accession>
<dbReference type="InterPro" id="IPR006121">
    <property type="entry name" value="HMA_dom"/>
</dbReference>
<dbReference type="Gene3D" id="3.30.70.100">
    <property type="match status" value="1"/>
</dbReference>
<feature type="compositionally biased region" description="Basic and acidic residues" evidence="6">
    <location>
        <begin position="169"/>
        <end position="180"/>
    </location>
</feature>
<feature type="compositionally biased region" description="Basic and acidic residues" evidence="6">
    <location>
        <begin position="99"/>
        <end position="148"/>
    </location>
</feature>
<dbReference type="PANTHER" id="PTHR45868:SF69">
    <property type="entry name" value="HEAVY METAL-ASSOCIATED ISOPRENYLATED PLANT PROTEIN 35"/>
    <property type="match status" value="1"/>
</dbReference>
<comment type="caution">
    <text evidence="8">The sequence shown here is derived from an EMBL/GenBank/DDBJ whole genome shotgun (WGS) entry which is preliminary data.</text>
</comment>
<keyword evidence="3" id="KW-0449">Lipoprotein</keyword>
<comment type="similarity">
    <text evidence="5">Belongs to the HIPP family.</text>
</comment>
<evidence type="ECO:0000256" key="6">
    <source>
        <dbReference type="SAM" id="MobiDB-lite"/>
    </source>
</evidence>
<dbReference type="InterPro" id="IPR036163">
    <property type="entry name" value="HMA_dom_sf"/>
</dbReference>
<evidence type="ECO:0000256" key="5">
    <source>
        <dbReference type="ARBA" id="ARBA00024045"/>
    </source>
</evidence>
<organism evidence="8 9">
    <name type="scientific">Hibiscus sabdariffa</name>
    <name type="common">roselle</name>
    <dbReference type="NCBI Taxonomy" id="183260"/>
    <lineage>
        <taxon>Eukaryota</taxon>
        <taxon>Viridiplantae</taxon>
        <taxon>Streptophyta</taxon>
        <taxon>Embryophyta</taxon>
        <taxon>Tracheophyta</taxon>
        <taxon>Spermatophyta</taxon>
        <taxon>Magnoliopsida</taxon>
        <taxon>eudicotyledons</taxon>
        <taxon>Gunneridae</taxon>
        <taxon>Pentapetalae</taxon>
        <taxon>rosids</taxon>
        <taxon>malvids</taxon>
        <taxon>Malvales</taxon>
        <taxon>Malvaceae</taxon>
        <taxon>Malvoideae</taxon>
        <taxon>Hibiscus</taxon>
    </lineage>
</organism>
<dbReference type="EMBL" id="JBBPBN010000116">
    <property type="protein sequence ID" value="KAK8977743.1"/>
    <property type="molecule type" value="Genomic_DNA"/>
</dbReference>
<keyword evidence="1" id="KW-0488">Methylation</keyword>
<dbReference type="Pfam" id="PF00403">
    <property type="entry name" value="HMA"/>
    <property type="match status" value="1"/>
</dbReference>
<dbReference type="PROSITE" id="PS50846">
    <property type="entry name" value="HMA_2"/>
    <property type="match status" value="1"/>
</dbReference>